<dbReference type="AlphaFoldDB" id="A0A841JWM1"/>
<comment type="caution">
    <text evidence="2">The sequence shown here is derived from an EMBL/GenBank/DDBJ whole genome shotgun (WGS) entry which is preliminary data.</text>
</comment>
<dbReference type="EMBL" id="JACHEK010000007">
    <property type="protein sequence ID" value="MBB6145803.1"/>
    <property type="molecule type" value="Genomic_DNA"/>
</dbReference>
<protein>
    <submittedName>
        <fullName evidence="2">Uncharacterized protein (DUF4415 family)</fullName>
    </submittedName>
</protein>
<sequence length="106" mass="11889">MSGIKSQTDWERVRRNIAEDAPIPYDPEDGPYDPNDEAATEAYFDSAIITRPNRRGPQKAPTKQLISLRLSQEVVDHYKSLGPGWQARIDEALKKAIAPKRGKKAS</sequence>
<gene>
    <name evidence="2" type="ORF">HNQ77_003764</name>
</gene>
<evidence type="ECO:0000313" key="2">
    <source>
        <dbReference type="EMBL" id="MBB6145803.1"/>
    </source>
</evidence>
<proteinExistence type="predicted"/>
<feature type="compositionally biased region" description="Basic and acidic residues" evidence="1">
    <location>
        <begin position="8"/>
        <end position="18"/>
    </location>
</feature>
<evidence type="ECO:0000256" key="1">
    <source>
        <dbReference type="SAM" id="MobiDB-lite"/>
    </source>
</evidence>
<dbReference type="Pfam" id="PF14384">
    <property type="entry name" value="BrnA_antitoxin"/>
    <property type="match status" value="1"/>
</dbReference>
<feature type="compositionally biased region" description="Acidic residues" evidence="1">
    <location>
        <begin position="26"/>
        <end position="36"/>
    </location>
</feature>
<feature type="region of interest" description="Disordered" evidence="1">
    <location>
        <begin position="1"/>
        <end position="36"/>
    </location>
</feature>
<dbReference type="Proteomes" id="UP000538666">
    <property type="component" value="Unassembled WGS sequence"/>
</dbReference>
<keyword evidence="3" id="KW-1185">Reference proteome</keyword>
<dbReference type="OrthoDB" id="9796641at2"/>
<reference evidence="2 3" key="1">
    <citation type="submission" date="2020-08" db="EMBL/GenBank/DDBJ databases">
        <title>Genomic Encyclopedia of Type Strains, Phase IV (KMG-IV): sequencing the most valuable type-strain genomes for metagenomic binning, comparative biology and taxonomic classification.</title>
        <authorList>
            <person name="Goeker M."/>
        </authorList>
    </citation>
    <scope>NUCLEOTIDE SEQUENCE [LARGE SCALE GENOMIC DNA]</scope>
    <source>
        <strain evidence="2 3">DSM 103733</strain>
    </source>
</reference>
<organism evidence="2 3">
    <name type="scientific">Silvibacterium bohemicum</name>
    <dbReference type="NCBI Taxonomy" id="1577686"/>
    <lineage>
        <taxon>Bacteria</taxon>
        <taxon>Pseudomonadati</taxon>
        <taxon>Acidobacteriota</taxon>
        <taxon>Terriglobia</taxon>
        <taxon>Terriglobales</taxon>
        <taxon>Acidobacteriaceae</taxon>
        <taxon>Silvibacterium</taxon>
    </lineage>
</organism>
<evidence type="ECO:0000313" key="3">
    <source>
        <dbReference type="Proteomes" id="UP000538666"/>
    </source>
</evidence>
<dbReference type="RefSeq" id="WP_050060830.1">
    <property type="nucleotide sequence ID" value="NZ_JACHEK010000007.1"/>
</dbReference>
<dbReference type="InterPro" id="IPR025528">
    <property type="entry name" value="BrnA_antitoxin"/>
</dbReference>
<name>A0A841JWM1_9BACT</name>
<accession>A0A841JWM1</accession>